<dbReference type="EMBL" id="JBHRSL010000002">
    <property type="protein sequence ID" value="MFC3050664.1"/>
    <property type="molecule type" value="Genomic_DNA"/>
</dbReference>
<reference evidence="3" key="1">
    <citation type="journal article" date="2019" name="Int. J. Syst. Evol. Microbiol.">
        <title>The Global Catalogue of Microorganisms (GCM) 10K type strain sequencing project: providing services to taxonomists for standard genome sequencing and annotation.</title>
        <authorList>
            <consortium name="The Broad Institute Genomics Platform"/>
            <consortium name="The Broad Institute Genome Sequencing Center for Infectious Disease"/>
            <person name="Wu L."/>
            <person name="Ma J."/>
        </authorList>
    </citation>
    <scope>NUCLEOTIDE SEQUENCE [LARGE SCALE GENOMIC DNA]</scope>
    <source>
        <strain evidence="3">KCTC 62164</strain>
    </source>
</reference>
<proteinExistence type="predicted"/>
<dbReference type="Proteomes" id="UP001595444">
    <property type="component" value="Unassembled WGS sequence"/>
</dbReference>
<feature type="domain" description="Extradiol ring-cleavage dioxygenase class III enzyme subunit B" evidence="1">
    <location>
        <begin position="8"/>
        <end position="266"/>
    </location>
</feature>
<evidence type="ECO:0000313" key="2">
    <source>
        <dbReference type="EMBL" id="MFC3050664.1"/>
    </source>
</evidence>
<gene>
    <name evidence="2" type="ORF">ACFOKA_01975</name>
</gene>
<protein>
    <submittedName>
        <fullName evidence="2">Protocatechuate 3,4-dioxygenase</fullName>
    </submittedName>
</protein>
<dbReference type="RefSeq" id="WP_194212849.1">
    <property type="nucleotide sequence ID" value="NZ_CP061205.1"/>
</dbReference>
<organism evidence="2 3">
    <name type="scientific">Kordiimonas pumila</name>
    <dbReference type="NCBI Taxonomy" id="2161677"/>
    <lineage>
        <taxon>Bacteria</taxon>
        <taxon>Pseudomonadati</taxon>
        <taxon>Pseudomonadota</taxon>
        <taxon>Alphaproteobacteria</taxon>
        <taxon>Kordiimonadales</taxon>
        <taxon>Kordiimonadaceae</taxon>
        <taxon>Kordiimonas</taxon>
    </lineage>
</organism>
<sequence length="278" mass="30360">MGQVVGGFLVPHAPLIFTHKGRGDAAQEQRVMDAFSYVSKRIAELECDTVIIVGADHFILFGPSNLPKMLMAVGDVQGPIEKFPDLPRYDHAVDAALAEHILQHGEENTTDWSVAKSIVVDHAITIPHFLLVKPLEAVKTIPVYLNAAVEPRINLKRCFRLGAEIRAAVEAFPDNRRVAVIGSGGFSHWVGSARMGSINEEFDRKLLGWIEDSNFAPILDLPDDVILENGGEGELEIRQMLCALGSVKDPVCKLIAYEPVKAWITGMAFVEITPASGS</sequence>
<evidence type="ECO:0000259" key="1">
    <source>
        <dbReference type="Pfam" id="PF02900"/>
    </source>
</evidence>
<comment type="caution">
    <text evidence="2">The sequence shown here is derived from an EMBL/GenBank/DDBJ whole genome shotgun (WGS) entry which is preliminary data.</text>
</comment>
<dbReference type="Pfam" id="PF02900">
    <property type="entry name" value="LigB"/>
    <property type="match status" value="1"/>
</dbReference>
<dbReference type="Gene3D" id="3.40.830.10">
    <property type="entry name" value="LigB-like"/>
    <property type="match status" value="1"/>
</dbReference>
<name>A0ABV7D0W6_9PROT</name>
<evidence type="ECO:0000313" key="3">
    <source>
        <dbReference type="Proteomes" id="UP001595444"/>
    </source>
</evidence>
<dbReference type="SUPFAM" id="SSF53213">
    <property type="entry name" value="LigB-like"/>
    <property type="match status" value="1"/>
</dbReference>
<keyword evidence="3" id="KW-1185">Reference proteome</keyword>
<accession>A0ABV7D0W6</accession>
<dbReference type="InterPro" id="IPR004183">
    <property type="entry name" value="Xdiol_dOase_suB"/>
</dbReference>